<protein>
    <recommendedName>
        <fullName evidence="3">NB-ARC domain-containing protein</fullName>
    </recommendedName>
</protein>
<dbReference type="PANTHER" id="PTHR47691">
    <property type="entry name" value="REGULATOR-RELATED"/>
    <property type="match status" value="1"/>
</dbReference>
<evidence type="ECO:0008006" key="3">
    <source>
        <dbReference type="Google" id="ProtNLM"/>
    </source>
</evidence>
<sequence length="315" mass="34918">ERARIAILGVGGIGKTALALHIMKDKAVIDKFKGKSYFMPCEICSDASSLIQGMLQTLGLSVAEGHDPYKTLQNYLGLSLDPMLLVLDNFETPWNTNRPLDQASAPSNELRGLKEIPLVSIVLTMRAADGPGSRRWYKLGGHSGLPTLDLEPARQAFMLISNSQSENIENLDWLLKEVDCMPLAILLIAQLKKQLSLDKLIRKWNEQKTRMLKVGSASNRHSSVSISIDISLQMLVGSPNKECIKILPILSFLPNGVPQWQENLAQLVVESDIDLEVSVISLLDSALIYQENDCLKMLSPIREDVQIKYPTQKGT</sequence>
<organism evidence="1 2">
    <name type="scientific">Gymnopus androsaceus JB14</name>
    <dbReference type="NCBI Taxonomy" id="1447944"/>
    <lineage>
        <taxon>Eukaryota</taxon>
        <taxon>Fungi</taxon>
        <taxon>Dikarya</taxon>
        <taxon>Basidiomycota</taxon>
        <taxon>Agaricomycotina</taxon>
        <taxon>Agaricomycetes</taxon>
        <taxon>Agaricomycetidae</taxon>
        <taxon>Agaricales</taxon>
        <taxon>Marasmiineae</taxon>
        <taxon>Omphalotaceae</taxon>
        <taxon>Gymnopus</taxon>
    </lineage>
</organism>
<dbReference type="InterPro" id="IPR027417">
    <property type="entry name" value="P-loop_NTPase"/>
</dbReference>
<dbReference type="Proteomes" id="UP000799118">
    <property type="component" value="Unassembled WGS sequence"/>
</dbReference>
<feature type="non-terminal residue" evidence="1">
    <location>
        <position position="1"/>
    </location>
</feature>
<reference evidence="1" key="1">
    <citation type="journal article" date="2019" name="Environ. Microbiol.">
        <title>Fungal ecological strategies reflected in gene transcription - a case study of two litter decomposers.</title>
        <authorList>
            <person name="Barbi F."/>
            <person name="Kohler A."/>
            <person name="Barry K."/>
            <person name="Baskaran P."/>
            <person name="Daum C."/>
            <person name="Fauchery L."/>
            <person name="Ihrmark K."/>
            <person name="Kuo A."/>
            <person name="LaButti K."/>
            <person name="Lipzen A."/>
            <person name="Morin E."/>
            <person name="Grigoriev I.V."/>
            <person name="Henrissat B."/>
            <person name="Lindahl B."/>
            <person name="Martin F."/>
        </authorList>
    </citation>
    <scope>NUCLEOTIDE SEQUENCE</scope>
    <source>
        <strain evidence="1">JB14</strain>
    </source>
</reference>
<accession>A0A6A4HU73</accession>
<dbReference type="AlphaFoldDB" id="A0A6A4HU73"/>
<keyword evidence="2" id="KW-1185">Reference proteome</keyword>
<dbReference type="SUPFAM" id="SSF52540">
    <property type="entry name" value="P-loop containing nucleoside triphosphate hydrolases"/>
    <property type="match status" value="1"/>
</dbReference>
<evidence type="ECO:0000313" key="2">
    <source>
        <dbReference type="Proteomes" id="UP000799118"/>
    </source>
</evidence>
<dbReference type="OrthoDB" id="1534087at2759"/>
<dbReference type="EMBL" id="ML769445">
    <property type="protein sequence ID" value="KAE9401473.1"/>
    <property type="molecule type" value="Genomic_DNA"/>
</dbReference>
<evidence type="ECO:0000313" key="1">
    <source>
        <dbReference type="EMBL" id="KAE9401473.1"/>
    </source>
</evidence>
<gene>
    <name evidence="1" type="ORF">BT96DRAFT_817850</name>
</gene>
<proteinExistence type="predicted"/>
<dbReference type="PRINTS" id="PR00364">
    <property type="entry name" value="DISEASERSIST"/>
</dbReference>
<dbReference type="PANTHER" id="PTHR47691:SF3">
    <property type="entry name" value="HTH-TYPE TRANSCRIPTIONAL REGULATOR RV0890C-RELATED"/>
    <property type="match status" value="1"/>
</dbReference>
<dbReference type="Gene3D" id="3.40.50.300">
    <property type="entry name" value="P-loop containing nucleotide triphosphate hydrolases"/>
    <property type="match status" value="1"/>
</dbReference>
<name>A0A6A4HU73_9AGAR</name>